<evidence type="ECO:0000256" key="1">
    <source>
        <dbReference type="SAM" id="MobiDB-lite"/>
    </source>
</evidence>
<dbReference type="InterPro" id="IPR036047">
    <property type="entry name" value="F-box-like_dom_sf"/>
</dbReference>
<feature type="region of interest" description="Disordered" evidence="1">
    <location>
        <begin position="1"/>
        <end position="28"/>
    </location>
</feature>
<proteinExistence type="predicted"/>
<dbReference type="AlphaFoldDB" id="N1R289"/>
<dbReference type="InterPro" id="IPR044997">
    <property type="entry name" value="F-box_plant"/>
</dbReference>
<feature type="compositionally biased region" description="Acidic residues" evidence="1">
    <location>
        <begin position="187"/>
        <end position="196"/>
    </location>
</feature>
<dbReference type="ExpressionAtlas" id="N1R289">
    <property type="expression patterns" value="baseline"/>
</dbReference>
<dbReference type="PANTHER" id="PTHR32153">
    <property type="entry name" value="OJ000223_09.16 PROTEIN"/>
    <property type="match status" value="1"/>
</dbReference>
<feature type="region of interest" description="Disordered" evidence="1">
    <location>
        <begin position="187"/>
        <end position="213"/>
    </location>
</feature>
<protein>
    <recommendedName>
        <fullName evidence="3">F-box domain-containing protein</fullName>
    </recommendedName>
</protein>
<dbReference type="EnsemblPlants" id="EMT18351">
    <property type="protein sequence ID" value="EMT18351"/>
    <property type="gene ID" value="F775_42907"/>
</dbReference>
<dbReference type="SUPFAM" id="SSF81383">
    <property type="entry name" value="F-box domain"/>
    <property type="match status" value="1"/>
</dbReference>
<reference evidence="2" key="1">
    <citation type="submission" date="2015-06" db="UniProtKB">
        <authorList>
            <consortium name="EnsemblPlants"/>
        </authorList>
    </citation>
    <scope>IDENTIFICATION</scope>
</reference>
<organism evidence="2">
    <name type="scientific">Aegilops tauschii</name>
    <name type="common">Tausch's goatgrass</name>
    <name type="synonym">Aegilops squarrosa</name>
    <dbReference type="NCBI Taxonomy" id="37682"/>
    <lineage>
        <taxon>Eukaryota</taxon>
        <taxon>Viridiplantae</taxon>
        <taxon>Streptophyta</taxon>
        <taxon>Embryophyta</taxon>
        <taxon>Tracheophyta</taxon>
        <taxon>Spermatophyta</taxon>
        <taxon>Magnoliopsida</taxon>
        <taxon>Liliopsida</taxon>
        <taxon>Poales</taxon>
        <taxon>Poaceae</taxon>
        <taxon>BOP clade</taxon>
        <taxon>Pooideae</taxon>
        <taxon>Triticodae</taxon>
        <taxon>Triticeae</taxon>
        <taxon>Triticinae</taxon>
        <taxon>Aegilops</taxon>
    </lineage>
</organism>
<accession>N1R289</accession>
<name>N1R289_AEGTA</name>
<evidence type="ECO:0000313" key="2">
    <source>
        <dbReference type="EnsemblPlants" id="EMT18351"/>
    </source>
</evidence>
<evidence type="ECO:0008006" key="3">
    <source>
        <dbReference type="Google" id="ProtNLM"/>
    </source>
</evidence>
<sequence>MAKPSAAKGLNGSDRWSSVEPEDDREDRLSSLPDDVLLNVVERLGIAGATRTGILSGRWRRIPGMISKLRLAVGSSDPERDRSKLSCVDDVVRANAAMAEAIRSMPENRSTGPYAVRLLCLQFFLGHEDIAVGQAIADTMSMEDIGLAELTLLTRKDGRRFGSNLKVQKNVFSHILAREEADLWGSDDDFSGDDGGDGCMAPVIDLTGGSDEE</sequence>